<gene>
    <name evidence="4" type="ORF">D7W81_39780</name>
</gene>
<dbReference type="Proteomes" id="UP000267003">
    <property type="component" value="Unassembled WGS sequence"/>
</dbReference>
<reference evidence="5" key="1">
    <citation type="submission" date="2018-09" db="EMBL/GenBank/DDBJ databases">
        <authorList>
            <person name="Livingstone P.G."/>
            <person name="Whitworth D.E."/>
        </authorList>
    </citation>
    <scope>NUCLEOTIDE SEQUENCE [LARGE SCALE GENOMIC DNA]</scope>
    <source>
        <strain evidence="5">AB050A</strain>
    </source>
</reference>
<accession>A0A3A8P7R0</accession>
<evidence type="ECO:0000313" key="5">
    <source>
        <dbReference type="Proteomes" id="UP000267003"/>
    </source>
</evidence>
<dbReference type="RefSeq" id="WP_120560542.1">
    <property type="nucleotide sequence ID" value="NZ_RAWK01000438.1"/>
</dbReference>
<evidence type="ECO:0000256" key="2">
    <source>
        <dbReference type="PROSITE-ProRule" id="PRU00169"/>
    </source>
</evidence>
<dbReference type="Pfam" id="PF00072">
    <property type="entry name" value="Response_reg"/>
    <property type="match status" value="2"/>
</dbReference>
<dbReference type="OrthoDB" id="9784719at2"/>
<dbReference type="InterPro" id="IPR050595">
    <property type="entry name" value="Bact_response_regulator"/>
</dbReference>
<dbReference type="InterPro" id="IPR001789">
    <property type="entry name" value="Sig_transdc_resp-reg_receiver"/>
</dbReference>
<protein>
    <submittedName>
        <fullName evidence="4">Response regulator</fullName>
    </submittedName>
</protein>
<feature type="domain" description="Response regulatory" evidence="3">
    <location>
        <begin position="152"/>
        <end position="266"/>
    </location>
</feature>
<evidence type="ECO:0000259" key="3">
    <source>
        <dbReference type="PROSITE" id="PS50110"/>
    </source>
</evidence>
<sequence length="270" mass="29190">GRETILAVEDDADVRATVVELLTELGYRVLRAVDGQSALSILKSGVAVDLLFTDVVMPGPVRSPDLARQAKALQPDIEVLFTSGYTENAIVHGGRLDPGVNLLSKPYRREDLARKVRALLDQRQQRLLTPKLQWPERAAEPAATQESARRMHVLLVEDDEDIRASASELLGLLGHAVMPVASAEEARVALAAEPFDVLFTDVTLPGMSGVDLAREVALRKPAMRIIIASGHGRAALDGDPQQWLGVVVLPKPYALPQIQQALAQVAATAR</sequence>
<dbReference type="GO" id="GO:0000160">
    <property type="term" value="P:phosphorelay signal transduction system"/>
    <property type="evidence" value="ECO:0007669"/>
    <property type="project" value="InterPro"/>
</dbReference>
<proteinExistence type="predicted"/>
<name>A0A3A8P7R0_9BACT</name>
<dbReference type="AlphaFoldDB" id="A0A3A8P7R0"/>
<dbReference type="PANTHER" id="PTHR44591">
    <property type="entry name" value="STRESS RESPONSE REGULATOR PROTEIN 1"/>
    <property type="match status" value="1"/>
</dbReference>
<evidence type="ECO:0000313" key="4">
    <source>
        <dbReference type="EMBL" id="RKH52527.1"/>
    </source>
</evidence>
<comment type="caution">
    <text evidence="4">The sequence shown here is derived from an EMBL/GenBank/DDBJ whole genome shotgun (WGS) entry which is preliminary data.</text>
</comment>
<feature type="domain" description="Response regulatory" evidence="3">
    <location>
        <begin position="4"/>
        <end position="120"/>
    </location>
</feature>
<dbReference type="InterPro" id="IPR011006">
    <property type="entry name" value="CheY-like_superfamily"/>
</dbReference>
<feature type="non-terminal residue" evidence="4">
    <location>
        <position position="1"/>
    </location>
</feature>
<dbReference type="PROSITE" id="PS50110">
    <property type="entry name" value="RESPONSE_REGULATORY"/>
    <property type="match status" value="2"/>
</dbReference>
<organism evidence="4 5">
    <name type="scientific">Corallococcus aberystwythensis</name>
    <dbReference type="NCBI Taxonomy" id="2316722"/>
    <lineage>
        <taxon>Bacteria</taxon>
        <taxon>Pseudomonadati</taxon>
        <taxon>Myxococcota</taxon>
        <taxon>Myxococcia</taxon>
        <taxon>Myxococcales</taxon>
        <taxon>Cystobacterineae</taxon>
        <taxon>Myxococcaceae</taxon>
        <taxon>Corallococcus</taxon>
    </lineage>
</organism>
<dbReference type="SMART" id="SM00448">
    <property type="entry name" value="REC"/>
    <property type="match status" value="2"/>
</dbReference>
<dbReference type="EMBL" id="RAWK01000438">
    <property type="protein sequence ID" value="RKH52527.1"/>
    <property type="molecule type" value="Genomic_DNA"/>
</dbReference>
<feature type="modified residue" description="4-aspartylphosphate" evidence="2">
    <location>
        <position position="201"/>
    </location>
</feature>
<keyword evidence="5" id="KW-1185">Reference proteome</keyword>
<dbReference type="PANTHER" id="PTHR44591:SF21">
    <property type="entry name" value="TWO-COMPONENT RESPONSE REGULATOR"/>
    <property type="match status" value="1"/>
</dbReference>
<feature type="modified residue" description="4-aspartylphosphate" evidence="2">
    <location>
        <position position="54"/>
    </location>
</feature>
<dbReference type="SUPFAM" id="SSF52172">
    <property type="entry name" value="CheY-like"/>
    <property type="match status" value="2"/>
</dbReference>
<dbReference type="Gene3D" id="3.40.50.2300">
    <property type="match status" value="2"/>
</dbReference>
<evidence type="ECO:0000256" key="1">
    <source>
        <dbReference type="ARBA" id="ARBA00022553"/>
    </source>
</evidence>
<keyword evidence="1 2" id="KW-0597">Phosphoprotein</keyword>
<dbReference type="CDD" id="cd18161">
    <property type="entry name" value="REC_hyHK_blue-like"/>
    <property type="match status" value="1"/>
</dbReference>